<comment type="caution">
    <text evidence="7">The sequence shown here is derived from an EMBL/GenBank/DDBJ whole genome shotgun (WGS) entry which is preliminary data.</text>
</comment>
<evidence type="ECO:0000256" key="3">
    <source>
        <dbReference type="ARBA" id="ARBA00022630"/>
    </source>
</evidence>
<dbReference type="InterPro" id="IPR036250">
    <property type="entry name" value="AcylCo_DH-like_C"/>
</dbReference>
<comment type="cofactor">
    <cofactor evidence="1">
        <name>FAD</name>
        <dbReference type="ChEBI" id="CHEBI:57692"/>
    </cofactor>
</comment>
<sequence>MKKAAAIATELVPVLARHAPKADVDAEFPRASVEALRAAGLFGLLVPTEYGGMGGDLGDMIDAATLLAGGCLSTAMIWAMHCQQVDAVVRHASGSLRTDLLPRIAADGYYLASVTTEPGKGAHLLTASAAIVTSDHQLLVRRAAPVVTGGEFADGFLVTMRAGIDAPPNHVSLVYLDRSQVEADTVGDWNAMGMRGTRSVAMTLSGTASTNQLIGAAGGFRAVAVDSMIPAGHLAWSACWLGAARAALDSLAMLIRSPGRPASIKIDSDLVRHRLARTRVELELCGAYLLHIRNEVAHRRSIGRGMDEYAFQIKLDTLKVACSELTFSAVDRLVQLGGAMTGYQRDAPVPLERHFRDLRSASLNYANDRLLTAIGTLTLLDGAGRLAEMPEAGSTAGLLD</sequence>
<reference evidence="7 8" key="1">
    <citation type="submission" date="2021-03" db="EMBL/GenBank/DDBJ databases">
        <title>Sequencing the genomes of 1000 actinobacteria strains.</title>
        <authorList>
            <person name="Klenk H.-P."/>
        </authorList>
    </citation>
    <scope>NUCLEOTIDE SEQUENCE [LARGE SCALE GENOMIC DNA]</scope>
    <source>
        <strain evidence="7 8">DSM 45516</strain>
    </source>
</reference>
<keyword evidence="4" id="KW-0274">FAD</keyword>
<dbReference type="Gene3D" id="1.20.140.10">
    <property type="entry name" value="Butyryl-CoA Dehydrogenase, subunit A, domain 3"/>
    <property type="match status" value="1"/>
</dbReference>
<dbReference type="Pfam" id="PF02771">
    <property type="entry name" value="Acyl-CoA_dh_N"/>
    <property type="match status" value="1"/>
</dbReference>
<dbReference type="InterPro" id="IPR013786">
    <property type="entry name" value="AcylCoA_DH/ox_N"/>
</dbReference>
<dbReference type="InterPro" id="IPR037069">
    <property type="entry name" value="AcylCoA_DH/ox_N_sf"/>
</dbReference>
<evidence type="ECO:0000313" key="7">
    <source>
        <dbReference type="EMBL" id="MBP2189683.1"/>
    </source>
</evidence>
<name>A0ABS4QF12_9NOCA</name>
<dbReference type="InterPro" id="IPR046373">
    <property type="entry name" value="Acyl-CoA_Oxase/DH_mid-dom_sf"/>
</dbReference>
<dbReference type="InterPro" id="IPR009100">
    <property type="entry name" value="AcylCoA_DH/oxidase_NM_dom_sf"/>
</dbReference>
<dbReference type="RefSeq" id="WP_209888726.1">
    <property type="nucleotide sequence ID" value="NZ_JAGGMR010000001.1"/>
</dbReference>
<dbReference type="Proteomes" id="UP001519325">
    <property type="component" value="Unassembled WGS sequence"/>
</dbReference>
<evidence type="ECO:0000256" key="1">
    <source>
        <dbReference type="ARBA" id="ARBA00001974"/>
    </source>
</evidence>
<dbReference type="PANTHER" id="PTHR43884:SF12">
    <property type="entry name" value="ISOVALERYL-COA DEHYDROGENASE, MITOCHONDRIAL-RELATED"/>
    <property type="match status" value="1"/>
</dbReference>
<dbReference type="Gene3D" id="1.10.540.10">
    <property type="entry name" value="Acyl-CoA dehydrogenase/oxidase, N-terminal domain"/>
    <property type="match status" value="1"/>
</dbReference>
<dbReference type="EMBL" id="JAGGMR010000001">
    <property type="protein sequence ID" value="MBP2189683.1"/>
    <property type="molecule type" value="Genomic_DNA"/>
</dbReference>
<accession>A0ABS4QF12</accession>
<evidence type="ECO:0000259" key="5">
    <source>
        <dbReference type="Pfam" id="PF00441"/>
    </source>
</evidence>
<dbReference type="PIRSF" id="PIRSF016578">
    <property type="entry name" value="HsaA"/>
    <property type="match status" value="1"/>
</dbReference>
<proteinExistence type="inferred from homology"/>
<feature type="domain" description="Acyl-CoA dehydrogenase/oxidase N-terminal" evidence="6">
    <location>
        <begin position="15"/>
        <end position="106"/>
    </location>
</feature>
<dbReference type="PANTHER" id="PTHR43884">
    <property type="entry name" value="ACYL-COA DEHYDROGENASE"/>
    <property type="match status" value="1"/>
</dbReference>
<dbReference type="SUPFAM" id="SSF56645">
    <property type="entry name" value="Acyl-CoA dehydrogenase NM domain-like"/>
    <property type="match status" value="1"/>
</dbReference>
<evidence type="ECO:0000259" key="6">
    <source>
        <dbReference type="Pfam" id="PF02771"/>
    </source>
</evidence>
<comment type="similarity">
    <text evidence="2">Belongs to the acyl-CoA dehydrogenase family.</text>
</comment>
<organism evidence="7 8">
    <name type="scientific">Nocardia goodfellowii</name>
    <dbReference type="NCBI Taxonomy" id="882446"/>
    <lineage>
        <taxon>Bacteria</taxon>
        <taxon>Bacillati</taxon>
        <taxon>Actinomycetota</taxon>
        <taxon>Actinomycetes</taxon>
        <taxon>Mycobacteriales</taxon>
        <taxon>Nocardiaceae</taxon>
        <taxon>Nocardia</taxon>
    </lineage>
</organism>
<protein>
    <submittedName>
        <fullName evidence="7">Alkylation response protein AidB-like acyl-CoA dehydrogenase</fullName>
    </submittedName>
</protein>
<evidence type="ECO:0000256" key="2">
    <source>
        <dbReference type="ARBA" id="ARBA00009347"/>
    </source>
</evidence>
<dbReference type="InterPro" id="IPR009075">
    <property type="entry name" value="AcylCo_DH/oxidase_C"/>
</dbReference>
<keyword evidence="3" id="KW-0285">Flavoprotein</keyword>
<dbReference type="SUPFAM" id="SSF47203">
    <property type="entry name" value="Acyl-CoA dehydrogenase C-terminal domain-like"/>
    <property type="match status" value="1"/>
</dbReference>
<gene>
    <name evidence="7" type="ORF">BJ987_002584</name>
</gene>
<dbReference type="Gene3D" id="2.40.110.10">
    <property type="entry name" value="Butyryl-CoA Dehydrogenase, subunit A, domain 2"/>
    <property type="match status" value="1"/>
</dbReference>
<keyword evidence="8" id="KW-1185">Reference proteome</keyword>
<evidence type="ECO:0000313" key="8">
    <source>
        <dbReference type="Proteomes" id="UP001519325"/>
    </source>
</evidence>
<feature type="domain" description="Acyl-CoA dehydrogenase/oxidase C-terminal" evidence="5">
    <location>
        <begin position="233"/>
        <end position="361"/>
    </location>
</feature>
<evidence type="ECO:0000256" key="4">
    <source>
        <dbReference type="ARBA" id="ARBA00022827"/>
    </source>
</evidence>
<dbReference type="Pfam" id="PF00441">
    <property type="entry name" value="Acyl-CoA_dh_1"/>
    <property type="match status" value="1"/>
</dbReference>